<evidence type="ECO:0000313" key="3">
    <source>
        <dbReference type="Proteomes" id="UP000672657"/>
    </source>
</evidence>
<dbReference type="EMBL" id="CAJPVI010000014">
    <property type="protein sequence ID" value="CAG2144935.1"/>
    <property type="molecule type" value="Genomic_DNA"/>
</dbReference>
<dbReference type="InterPro" id="IPR032710">
    <property type="entry name" value="NTF2-like_dom_sf"/>
</dbReference>
<dbReference type="Gene3D" id="3.10.450.50">
    <property type="match status" value="1"/>
</dbReference>
<dbReference type="SUPFAM" id="SSF54427">
    <property type="entry name" value="NTF2-like"/>
    <property type="match status" value="1"/>
</dbReference>
<sequence>MTDTLQRLADKEAIRDILLRYARGVDRRDWHLVRSAFFEDAHDDHADFKGKRDDFIAWLRERHDVPDFVQSTHVLANCLIEFGMTGVAAVETYFIAKLELGPGAGGHRAMLDATHADSQQNIRMEILGRYVDRFEQRGGEWRIARRRTVFDAIQSQLVDPGSLNDAWTLGTRGASDTVYVVRKEAGVS</sequence>
<dbReference type="Proteomes" id="UP000672657">
    <property type="component" value="Unassembled WGS sequence"/>
</dbReference>
<dbReference type="Pfam" id="PF13577">
    <property type="entry name" value="SnoaL_4"/>
    <property type="match status" value="1"/>
</dbReference>
<protein>
    <recommendedName>
        <fullName evidence="1">SnoaL-like domain-containing protein</fullName>
    </recommendedName>
</protein>
<feature type="domain" description="SnoaL-like" evidence="1">
    <location>
        <begin position="6"/>
        <end position="147"/>
    </location>
</feature>
<reference evidence="2 3" key="1">
    <citation type="submission" date="2021-03" db="EMBL/GenBank/DDBJ databases">
        <authorList>
            <person name="Peeters C."/>
        </authorList>
    </citation>
    <scope>NUCLEOTIDE SEQUENCE [LARGE SCALE GENOMIC DNA]</scope>
    <source>
        <strain evidence="2 3">LMG 26411</strain>
    </source>
</reference>
<name>A0ABN7PZ21_9BURK</name>
<keyword evidence="3" id="KW-1185">Reference proteome</keyword>
<dbReference type="InterPro" id="IPR037401">
    <property type="entry name" value="SnoaL-like"/>
</dbReference>
<accession>A0ABN7PZ21</accession>
<comment type="caution">
    <text evidence="2">The sequence shown here is derived from an EMBL/GenBank/DDBJ whole genome shotgun (WGS) entry which is preliminary data.</text>
</comment>
<gene>
    <name evidence="2" type="ORF">LMG26411_02650</name>
</gene>
<evidence type="ECO:0000259" key="1">
    <source>
        <dbReference type="Pfam" id="PF13577"/>
    </source>
</evidence>
<proteinExistence type="predicted"/>
<dbReference type="RefSeq" id="WP_211953721.1">
    <property type="nucleotide sequence ID" value="NZ_CAJPVI010000014.1"/>
</dbReference>
<evidence type="ECO:0000313" key="2">
    <source>
        <dbReference type="EMBL" id="CAG2144935.1"/>
    </source>
</evidence>
<organism evidence="2 3">
    <name type="scientific">Cupriavidus numazuensis</name>
    <dbReference type="NCBI Taxonomy" id="221992"/>
    <lineage>
        <taxon>Bacteria</taxon>
        <taxon>Pseudomonadati</taxon>
        <taxon>Pseudomonadota</taxon>
        <taxon>Betaproteobacteria</taxon>
        <taxon>Burkholderiales</taxon>
        <taxon>Burkholderiaceae</taxon>
        <taxon>Cupriavidus</taxon>
    </lineage>
</organism>